<evidence type="ECO:0000313" key="3">
    <source>
        <dbReference type="EMBL" id="POI33467.1"/>
    </source>
</evidence>
<name>A0A2P4TAS8_BAMTH</name>
<dbReference type="OrthoDB" id="9380305at2759"/>
<dbReference type="InterPro" id="IPR003461">
    <property type="entry name" value="Keratin"/>
</dbReference>
<sequence>MAFCRQPCDYGRPLLPCEVTCPQPYADACSQPCITSCGDSRAIVYPPPVVITFPGPILSSCPQESIVGTSAPLELGSSFGQGSYLEAQSLLTDAEKIPDEQYLIKSLKEIPGLAMDPKHFTWVLYKYYLFDAFENLKLQGEIRQGYIRGEEQHIHFHYREMSSYRQLCNYQCFTPCEVACPQPIANAWNEPCITSCGDSRAVVYPPPVVITFPGPILSSCPQESIVGSSAPAGVWGSLGYGESYGYRGSLVYGGSQGSKISYPYCSQRSSGCRYRKREPCQTQQEYTCSKSSQETECKIQTQE</sequence>
<evidence type="ECO:0000256" key="2">
    <source>
        <dbReference type="ARBA" id="ARBA00022744"/>
    </source>
</evidence>
<keyword evidence="4" id="KW-1185">Reference proteome</keyword>
<evidence type="ECO:0000313" key="4">
    <source>
        <dbReference type="Proteomes" id="UP000237246"/>
    </source>
</evidence>
<dbReference type="GO" id="GO:0005882">
    <property type="term" value="C:intermediate filament"/>
    <property type="evidence" value="ECO:0007669"/>
    <property type="project" value="UniProtKB-KW"/>
</dbReference>
<evidence type="ECO:0000256" key="1">
    <source>
        <dbReference type="ARBA" id="ARBA00008702"/>
    </source>
</evidence>
<gene>
    <name evidence="3" type="ORF">CIB84_002781</name>
</gene>
<keyword evidence="2" id="KW-0416">Keratin</keyword>
<evidence type="ECO:0008006" key="5">
    <source>
        <dbReference type="Google" id="ProtNLM"/>
    </source>
</evidence>
<accession>A0A2P4TAS8</accession>
<proteinExistence type="inferred from homology"/>
<dbReference type="AlphaFoldDB" id="A0A2P4TAS8"/>
<dbReference type="PANTHER" id="PTHR31203">
    <property type="entry name" value="BETA-KERATIN-RELATED PROTEIN-RELATED"/>
    <property type="match status" value="1"/>
</dbReference>
<comment type="similarity">
    <text evidence="1">Belongs to the avian keratin family.</text>
</comment>
<protein>
    <recommendedName>
        <fullName evidence="5">Keratin</fullName>
    </recommendedName>
</protein>
<dbReference type="Pfam" id="PF02422">
    <property type="entry name" value="Keratin"/>
    <property type="match status" value="2"/>
</dbReference>
<dbReference type="Proteomes" id="UP000237246">
    <property type="component" value="Unassembled WGS sequence"/>
</dbReference>
<dbReference type="PANTHER" id="PTHR31203:SF1">
    <property type="entry name" value="BETA-KERATIN-RELATED PROTEIN-RELATED"/>
    <property type="match status" value="1"/>
</dbReference>
<dbReference type="GO" id="GO:0005200">
    <property type="term" value="F:structural constituent of cytoskeleton"/>
    <property type="evidence" value="ECO:0007669"/>
    <property type="project" value="InterPro"/>
</dbReference>
<reference evidence="3 4" key="1">
    <citation type="submission" date="2018-01" db="EMBL/GenBank/DDBJ databases">
        <title>Comparison of the Chinese Bamboo Partridge and Red Junglefowl genome sequences highlights the importance of demography in genome evolution.</title>
        <authorList>
            <person name="Tiley G.P."/>
            <person name="Kimball R.T."/>
            <person name="Braun E.L."/>
            <person name="Burleigh J.G."/>
        </authorList>
    </citation>
    <scope>NUCLEOTIDE SEQUENCE [LARGE SCALE GENOMIC DNA]</scope>
    <source>
        <strain evidence="3">RTK389</strain>
        <tissue evidence="3">Blood</tissue>
    </source>
</reference>
<dbReference type="EMBL" id="PPHD01003510">
    <property type="protein sequence ID" value="POI33467.1"/>
    <property type="molecule type" value="Genomic_DNA"/>
</dbReference>
<comment type="caution">
    <text evidence="3">The sequence shown here is derived from an EMBL/GenBank/DDBJ whole genome shotgun (WGS) entry which is preliminary data.</text>
</comment>
<organism evidence="3 4">
    <name type="scientific">Bambusicola thoracicus</name>
    <name type="common">Chinese bamboo-partridge</name>
    <name type="synonym">Perdix thoracica</name>
    <dbReference type="NCBI Taxonomy" id="9083"/>
    <lineage>
        <taxon>Eukaryota</taxon>
        <taxon>Metazoa</taxon>
        <taxon>Chordata</taxon>
        <taxon>Craniata</taxon>
        <taxon>Vertebrata</taxon>
        <taxon>Euteleostomi</taxon>
        <taxon>Archelosauria</taxon>
        <taxon>Archosauria</taxon>
        <taxon>Dinosauria</taxon>
        <taxon>Saurischia</taxon>
        <taxon>Theropoda</taxon>
        <taxon>Coelurosauria</taxon>
        <taxon>Aves</taxon>
        <taxon>Neognathae</taxon>
        <taxon>Galloanserae</taxon>
        <taxon>Galliformes</taxon>
        <taxon>Phasianidae</taxon>
        <taxon>Perdicinae</taxon>
        <taxon>Bambusicola</taxon>
    </lineage>
</organism>